<comment type="caution">
    <text evidence="10">The sequence shown here is derived from an EMBL/GenBank/DDBJ whole genome shotgun (WGS) entry which is preliminary data.</text>
</comment>
<dbReference type="SUPFAM" id="SSF51230">
    <property type="entry name" value="Single hybrid motif"/>
    <property type="match status" value="1"/>
</dbReference>
<protein>
    <recommendedName>
        <fullName evidence="2 8">Biotin carboxyl carrier protein of acetyl-CoA carboxylase</fullName>
    </recommendedName>
</protein>
<evidence type="ECO:0000313" key="10">
    <source>
        <dbReference type="EMBL" id="MSS14829.1"/>
    </source>
</evidence>
<evidence type="ECO:0000256" key="5">
    <source>
        <dbReference type="ARBA" id="ARBA00023098"/>
    </source>
</evidence>
<organism evidence="10 11">
    <name type="scientific">Porcincola intestinalis</name>
    <dbReference type="NCBI Taxonomy" id="2606632"/>
    <lineage>
        <taxon>Bacteria</taxon>
        <taxon>Bacillati</taxon>
        <taxon>Bacillota</taxon>
        <taxon>Clostridia</taxon>
        <taxon>Lachnospirales</taxon>
        <taxon>Lachnospiraceae</taxon>
        <taxon>Porcincola</taxon>
    </lineage>
</organism>
<dbReference type="CDD" id="cd06850">
    <property type="entry name" value="biotinyl_domain"/>
    <property type="match status" value="1"/>
</dbReference>
<evidence type="ECO:0000256" key="8">
    <source>
        <dbReference type="RuleBase" id="RU364072"/>
    </source>
</evidence>
<name>A0A6L5X372_9FIRM</name>
<dbReference type="InterPro" id="IPR050709">
    <property type="entry name" value="Biotin_Carboxyl_Carrier/Decarb"/>
</dbReference>
<evidence type="ECO:0000256" key="3">
    <source>
        <dbReference type="ARBA" id="ARBA00022516"/>
    </source>
</evidence>
<keyword evidence="6 8" id="KW-0275">Fatty acid biosynthesis</keyword>
<dbReference type="InterPro" id="IPR001249">
    <property type="entry name" value="AcCoA_biotinCC"/>
</dbReference>
<dbReference type="PRINTS" id="PR01071">
    <property type="entry name" value="ACOABIOTINCC"/>
</dbReference>
<dbReference type="InterPro" id="IPR000089">
    <property type="entry name" value="Biotin_lipoyl"/>
</dbReference>
<keyword evidence="5 8" id="KW-0443">Lipid metabolism</keyword>
<evidence type="ECO:0000256" key="7">
    <source>
        <dbReference type="ARBA" id="ARBA00023267"/>
    </source>
</evidence>
<dbReference type="GO" id="GO:0006633">
    <property type="term" value="P:fatty acid biosynthetic process"/>
    <property type="evidence" value="ECO:0007669"/>
    <property type="project" value="UniProtKB-UniPathway"/>
</dbReference>
<accession>A0A6L5X372</accession>
<evidence type="ECO:0000256" key="4">
    <source>
        <dbReference type="ARBA" id="ARBA00022832"/>
    </source>
</evidence>
<keyword evidence="3 8" id="KW-0444">Lipid biosynthesis</keyword>
<keyword evidence="7 8" id="KW-0092">Biotin</keyword>
<keyword evidence="11" id="KW-1185">Reference proteome</keyword>
<feature type="domain" description="Lipoyl-binding" evidence="9">
    <location>
        <begin position="91"/>
        <end position="167"/>
    </location>
</feature>
<dbReference type="RefSeq" id="WP_154525052.1">
    <property type="nucleotide sequence ID" value="NZ_VULZ01000006.1"/>
</dbReference>
<evidence type="ECO:0000256" key="1">
    <source>
        <dbReference type="ARBA" id="ARBA00005194"/>
    </source>
</evidence>
<dbReference type="Pfam" id="PF00364">
    <property type="entry name" value="Biotin_lipoyl"/>
    <property type="match status" value="1"/>
</dbReference>
<evidence type="ECO:0000313" key="11">
    <source>
        <dbReference type="Proteomes" id="UP000481852"/>
    </source>
</evidence>
<comment type="function">
    <text evidence="8">This protein is a component of the acetyl coenzyme A carboxylase complex; first, biotin carboxylase catalyzes the carboxylation of the carrier protein and then the transcarboxylase transfers the carboxyl group to form malonyl-CoA.</text>
</comment>
<dbReference type="PANTHER" id="PTHR45266:SF3">
    <property type="entry name" value="OXALOACETATE DECARBOXYLASE ALPHA CHAIN"/>
    <property type="match status" value="1"/>
</dbReference>
<dbReference type="AlphaFoldDB" id="A0A6L5X372"/>
<dbReference type="PROSITE" id="PS50968">
    <property type="entry name" value="BIOTINYL_LIPOYL"/>
    <property type="match status" value="1"/>
</dbReference>
<reference evidence="10 11" key="1">
    <citation type="submission" date="2019-08" db="EMBL/GenBank/DDBJ databases">
        <title>In-depth cultivation of the pig gut microbiome towards novel bacterial diversity and tailored functional studies.</title>
        <authorList>
            <person name="Wylensek D."/>
            <person name="Hitch T.C.A."/>
            <person name="Clavel T."/>
        </authorList>
    </citation>
    <scope>NUCLEOTIDE SEQUENCE [LARGE SCALE GENOMIC DNA]</scope>
    <source>
        <strain evidence="10 11">Oil+RF-744-WCA-WT-11</strain>
    </source>
</reference>
<dbReference type="Proteomes" id="UP000481852">
    <property type="component" value="Unassembled WGS sequence"/>
</dbReference>
<evidence type="ECO:0000256" key="2">
    <source>
        <dbReference type="ARBA" id="ARBA00017562"/>
    </source>
</evidence>
<proteinExistence type="predicted"/>
<dbReference type="PROSITE" id="PS00188">
    <property type="entry name" value="BIOTIN"/>
    <property type="match status" value="1"/>
</dbReference>
<dbReference type="GO" id="GO:0003989">
    <property type="term" value="F:acetyl-CoA carboxylase activity"/>
    <property type="evidence" value="ECO:0007669"/>
    <property type="project" value="InterPro"/>
</dbReference>
<evidence type="ECO:0000256" key="6">
    <source>
        <dbReference type="ARBA" id="ARBA00023160"/>
    </source>
</evidence>
<comment type="pathway">
    <text evidence="1 8">Lipid metabolism; fatty acid biosynthesis.</text>
</comment>
<dbReference type="InterPro" id="IPR011053">
    <property type="entry name" value="Single_hybrid_motif"/>
</dbReference>
<sequence length="172" mass="18226">MELELTDIERIIVLFERSDLSELDLKNNGQRLRLKKAGASAIGQEAASGDSSNPAGEAEAACAAKTKNHLRDSGCIEKDGRSDVPAGGMTAAELKAPLTGVFHTKNPDGGLVYAEPGKKVQKGETVGLMEAMKMMSEIKAPVSGTIVSVEVGDADFCEYGKVLMLIQPDEDM</sequence>
<dbReference type="Gene3D" id="2.40.50.100">
    <property type="match status" value="1"/>
</dbReference>
<dbReference type="UniPathway" id="UPA00094"/>
<dbReference type="GO" id="GO:0009317">
    <property type="term" value="C:acetyl-CoA carboxylase complex"/>
    <property type="evidence" value="ECO:0007669"/>
    <property type="project" value="InterPro"/>
</dbReference>
<evidence type="ECO:0000259" key="9">
    <source>
        <dbReference type="PROSITE" id="PS50968"/>
    </source>
</evidence>
<dbReference type="PANTHER" id="PTHR45266">
    <property type="entry name" value="OXALOACETATE DECARBOXYLASE ALPHA CHAIN"/>
    <property type="match status" value="1"/>
</dbReference>
<dbReference type="EMBL" id="VULZ01000006">
    <property type="protein sequence ID" value="MSS14829.1"/>
    <property type="molecule type" value="Genomic_DNA"/>
</dbReference>
<gene>
    <name evidence="10" type="ORF">FYJ35_07185</name>
</gene>
<keyword evidence="4 8" id="KW-0276">Fatty acid metabolism</keyword>
<dbReference type="InterPro" id="IPR001882">
    <property type="entry name" value="Biotin_BS"/>
</dbReference>